<evidence type="ECO:0000313" key="1">
    <source>
        <dbReference type="EMBL" id="KAJ1151501.1"/>
    </source>
</evidence>
<name>A0AAV7RGD7_PLEWA</name>
<organism evidence="1 2">
    <name type="scientific">Pleurodeles waltl</name>
    <name type="common">Iberian ribbed newt</name>
    <dbReference type="NCBI Taxonomy" id="8319"/>
    <lineage>
        <taxon>Eukaryota</taxon>
        <taxon>Metazoa</taxon>
        <taxon>Chordata</taxon>
        <taxon>Craniata</taxon>
        <taxon>Vertebrata</taxon>
        <taxon>Euteleostomi</taxon>
        <taxon>Amphibia</taxon>
        <taxon>Batrachia</taxon>
        <taxon>Caudata</taxon>
        <taxon>Salamandroidea</taxon>
        <taxon>Salamandridae</taxon>
        <taxon>Pleurodelinae</taxon>
        <taxon>Pleurodeles</taxon>
    </lineage>
</organism>
<reference evidence="1" key="1">
    <citation type="journal article" date="2022" name="bioRxiv">
        <title>Sequencing and chromosome-scale assembly of the giantPleurodeles waltlgenome.</title>
        <authorList>
            <person name="Brown T."/>
            <person name="Elewa A."/>
            <person name="Iarovenko S."/>
            <person name="Subramanian E."/>
            <person name="Araus A.J."/>
            <person name="Petzold A."/>
            <person name="Susuki M."/>
            <person name="Suzuki K.-i.T."/>
            <person name="Hayashi T."/>
            <person name="Toyoda A."/>
            <person name="Oliveira C."/>
            <person name="Osipova E."/>
            <person name="Leigh N.D."/>
            <person name="Simon A."/>
            <person name="Yun M.H."/>
        </authorList>
    </citation>
    <scope>NUCLEOTIDE SEQUENCE</scope>
    <source>
        <strain evidence="1">20211129_DDA</strain>
        <tissue evidence="1">Liver</tissue>
    </source>
</reference>
<keyword evidence="2" id="KW-1185">Reference proteome</keyword>
<dbReference type="AlphaFoldDB" id="A0AAV7RGD7"/>
<dbReference type="EMBL" id="JANPWB010000009">
    <property type="protein sequence ID" value="KAJ1151501.1"/>
    <property type="molecule type" value="Genomic_DNA"/>
</dbReference>
<accession>A0AAV7RGD7</accession>
<proteinExistence type="predicted"/>
<sequence>MSAGLAPCSSPLVPEECYCTHESHLQRSGCTLERTPVGPATRPQTRRQRALHLTVWRQFAVLQAAANGKAPR</sequence>
<comment type="caution">
    <text evidence="1">The sequence shown here is derived from an EMBL/GenBank/DDBJ whole genome shotgun (WGS) entry which is preliminary data.</text>
</comment>
<protein>
    <submittedName>
        <fullName evidence="1">Uncharacterized protein</fullName>
    </submittedName>
</protein>
<evidence type="ECO:0000313" key="2">
    <source>
        <dbReference type="Proteomes" id="UP001066276"/>
    </source>
</evidence>
<dbReference type="Proteomes" id="UP001066276">
    <property type="component" value="Chromosome 5"/>
</dbReference>
<gene>
    <name evidence="1" type="ORF">NDU88_004281</name>
</gene>